<evidence type="ECO:0000313" key="4">
    <source>
        <dbReference type="Proteomes" id="UP000460272"/>
    </source>
</evidence>
<accession>A0A6P2BS74</accession>
<dbReference type="PANTHER" id="PTHR33055:SF16">
    <property type="entry name" value="TRANSPOSASE FOR INSERTION SEQUENCE ELEMENT IS1547"/>
    <property type="match status" value="1"/>
</dbReference>
<feature type="region of interest" description="Disordered" evidence="1">
    <location>
        <begin position="81"/>
        <end position="114"/>
    </location>
</feature>
<dbReference type="Proteomes" id="UP000460272">
    <property type="component" value="Unassembled WGS sequence"/>
</dbReference>
<dbReference type="EMBL" id="RPFW01000006">
    <property type="protein sequence ID" value="TVZ01708.1"/>
    <property type="molecule type" value="Genomic_DNA"/>
</dbReference>
<proteinExistence type="predicted"/>
<keyword evidence="4" id="KW-1185">Reference proteome</keyword>
<protein>
    <recommendedName>
        <fullName evidence="2">Transposase IS116/IS110/IS902 C-terminal domain-containing protein</fullName>
    </recommendedName>
</protein>
<feature type="domain" description="Transposase IS116/IS110/IS902 C-terminal" evidence="2">
    <location>
        <begin position="2"/>
        <end position="49"/>
    </location>
</feature>
<evidence type="ECO:0000256" key="1">
    <source>
        <dbReference type="SAM" id="MobiDB-lite"/>
    </source>
</evidence>
<sequence length="160" mass="17422">MCGAAPIPVSSGRTDRHRLHRGGDRQANSALWRIARVRMGCYQETRDYVARRTAEGKTKTEIMRCLERYIAREIFPHLLTAAPPTSRPDQNLAGLGRSRKNTCSGSTSPRPVSTGSVEAELVALDVLHHEARLVVVIGGQQSHAYCAQGDQPCAFGLQGG</sequence>
<dbReference type="InterPro" id="IPR047650">
    <property type="entry name" value="Transpos_IS110"/>
</dbReference>
<reference evidence="3 4" key="1">
    <citation type="submission" date="2018-11" db="EMBL/GenBank/DDBJ databases">
        <title>Trebonia kvetii gen.nov., sp.nov., a novel acidophilic actinobacterium, and proposal of the new actinobacterial family Treboniaceae fam. nov.</title>
        <authorList>
            <person name="Rapoport D."/>
            <person name="Sagova-Mareckova M."/>
            <person name="Sedlacek I."/>
            <person name="Provaznik J."/>
            <person name="Kralova S."/>
            <person name="Pavlinic D."/>
            <person name="Benes V."/>
            <person name="Kopecky J."/>
        </authorList>
    </citation>
    <scope>NUCLEOTIDE SEQUENCE [LARGE SCALE GENOMIC DNA]</scope>
    <source>
        <strain evidence="3 4">15Tr583</strain>
    </source>
</reference>
<evidence type="ECO:0000259" key="2">
    <source>
        <dbReference type="Pfam" id="PF02371"/>
    </source>
</evidence>
<dbReference type="AlphaFoldDB" id="A0A6P2BS74"/>
<gene>
    <name evidence="3" type="ORF">EAS64_30030</name>
</gene>
<feature type="compositionally biased region" description="Polar residues" evidence="1">
    <location>
        <begin position="101"/>
        <end position="114"/>
    </location>
</feature>
<evidence type="ECO:0000313" key="3">
    <source>
        <dbReference type="EMBL" id="TVZ01708.1"/>
    </source>
</evidence>
<feature type="region of interest" description="Disordered" evidence="1">
    <location>
        <begin position="1"/>
        <end position="25"/>
    </location>
</feature>
<comment type="caution">
    <text evidence="3">The sequence shown here is derived from an EMBL/GenBank/DDBJ whole genome shotgun (WGS) entry which is preliminary data.</text>
</comment>
<name>A0A6P2BS74_9ACTN</name>
<dbReference type="GO" id="GO:0003677">
    <property type="term" value="F:DNA binding"/>
    <property type="evidence" value="ECO:0007669"/>
    <property type="project" value="InterPro"/>
</dbReference>
<dbReference type="Pfam" id="PF02371">
    <property type="entry name" value="Transposase_20"/>
    <property type="match status" value="1"/>
</dbReference>
<dbReference type="PANTHER" id="PTHR33055">
    <property type="entry name" value="TRANSPOSASE FOR INSERTION SEQUENCE ELEMENT IS1111A"/>
    <property type="match status" value="1"/>
</dbReference>
<dbReference type="OrthoDB" id="4337860at2"/>
<dbReference type="InterPro" id="IPR003346">
    <property type="entry name" value="Transposase_20"/>
</dbReference>
<organism evidence="3 4">
    <name type="scientific">Trebonia kvetii</name>
    <dbReference type="NCBI Taxonomy" id="2480626"/>
    <lineage>
        <taxon>Bacteria</taxon>
        <taxon>Bacillati</taxon>
        <taxon>Actinomycetota</taxon>
        <taxon>Actinomycetes</taxon>
        <taxon>Streptosporangiales</taxon>
        <taxon>Treboniaceae</taxon>
        <taxon>Trebonia</taxon>
    </lineage>
</organism>
<dbReference type="GO" id="GO:0004803">
    <property type="term" value="F:transposase activity"/>
    <property type="evidence" value="ECO:0007669"/>
    <property type="project" value="InterPro"/>
</dbReference>
<dbReference type="GO" id="GO:0006313">
    <property type="term" value="P:DNA transposition"/>
    <property type="evidence" value="ECO:0007669"/>
    <property type="project" value="InterPro"/>
</dbReference>